<protein>
    <submittedName>
        <fullName evidence="2">Uncharacterized protein</fullName>
    </submittedName>
</protein>
<organism evidence="2 3">
    <name type="scientific">Theobroma cacao</name>
    <name type="common">Cacao</name>
    <name type="synonym">Cocoa</name>
    <dbReference type="NCBI Taxonomy" id="3641"/>
    <lineage>
        <taxon>Eukaryota</taxon>
        <taxon>Viridiplantae</taxon>
        <taxon>Streptophyta</taxon>
        <taxon>Embryophyta</taxon>
        <taxon>Tracheophyta</taxon>
        <taxon>Spermatophyta</taxon>
        <taxon>Magnoliopsida</taxon>
        <taxon>eudicotyledons</taxon>
        <taxon>Gunneridae</taxon>
        <taxon>Pentapetalae</taxon>
        <taxon>rosids</taxon>
        <taxon>malvids</taxon>
        <taxon>Malvales</taxon>
        <taxon>Malvaceae</taxon>
        <taxon>Byttnerioideae</taxon>
        <taxon>Theobroma</taxon>
    </lineage>
</organism>
<reference evidence="2 3" key="1">
    <citation type="journal article" date="2013" name="Genome Biol.">
        <title>The genome sequence of the most widely cultivated cacao type and its use to identify candidate genes regulating pod color.</title>
        <authorList>
            <person name="Motamayor J.C."/>
            <person name="Mockaitis K."/>
            <person name="Schmutz J."/>
            <person name="Haiminen N."/>
            <person name="Iii D.L."/>
            <person name="Cornejo O."/>
            <person name="Findley S.D."/>
            <person name="Zheng P."/>
            <person name="Utro F."/>
            <person name="Royaert S."/>
            <person name="Saski C."/>
            <person name="Jenkins J."/>
            <person name="Podicheti R."/>
            <person name="Zhao M."/>
            <person name="Scheffler B.E."/>
            <person name="Stack J.C."/>
            <person name="Feltus F.A."/>
            <person name="Mustiga G.M."/>
            <person name="Amores F."/>
            <person name="Phillips W."/>
            <person name="Marelli J.P."/>
            <person name="May G.D."/>
            <person name="Shapiro H."/>
            <person name="Ma J."/>
            <person name="Bustamante C.D."/>
            <person name="Schnell R.J."/>
            <person name="Main D."/>
            <person name="Gilbert D."/>
            <person name="Parida L."/>
            <person name="Kuhn D.N."/>
        </authorList>
    </citation>
    <scope>NUCLEOTIDE SEQUENCE [LARGE SCALE GENOMIC DNA]</scope>
    <source>
        <strain evidence="3">cv. Matina 1-6</strain>
    </source>
</reference>
<dbReference type="Proteomes" id="UP000026915">
    <property type="component" value="Chromosome 5"/>
</dbReference>
<dbReference type="EMBL" id="CM001883">
    <property type="protein sequence ID" value="EOY08958.1"/>
    <property type="molecule type" value="Genomic_DNA"/>
</dbReference>
<sequence length="219" mass="25394">MKTWNSGPRNEQVVDDAKQEFQAQATPPQDQNEPIEITEQQFHAQVEGNSNVLVEIVKQQFQGQVEKAVESPMHFYSFRKCKTTTYLRRKNIADVSSIIHDMKRQVIGAHFNIPFAHTCVMIDMNDNQLGVGSNLRVFLDRLAKVDDEQKFVRKNPFGQGPLTKQSESWTYYHNIVSRLTTLRLSQKKKKQKWRLQHYGELEAKSATLWQIPNAVTICF</sequence>
<dbReference type="AlphaFoldDB" id="A0A061EWB6"/>
<gene>
    <name evidence="2" type="ORF">TCM_024255</name>
</gene>
<evidence type="ECO:0000313" key="2">
    <source>
        <dbReference type="EMBL" id="EOY08958.1"/>
    </source>
</evidence>
<evidence type="ECO:0000313" key="3">
    <source>
        <dbReference type="Proteomes" id="UP000026915"/>
    </source>
</evidence>
<dbReference type="STRING" id="3641.A0A061EWB6"/>
<proteinExistence type="predicted"/>
<dbReference type="Gramene" id="EOY08958">
    <property type="protein sequence ID" value="EOY08958"/>
    <property type="gene ID" value="TCM_024255"/>
</dbReference>
<feature type="region of interest" description="Disordered" evidence="1">
    <location>
        <begin position="1"/>
        <end position="33"/>
    </location>
</feature>
<dbReference type="InParanoid" id="A0A061EWB6"/>
<name>A0A061EWB6_THECC</name>
<dbReference type="HOGENOM" id="CLU_1263482_0_0_1"/>
<keyword evidence="3" id="KW-1185">Reference proteome</keyword>
<accession>A0A061EWB6</accession>
<evidence type="ECO:0000256" key="1">
    <source>
        <dbReference type="SAM" id="MobiDB-lite"/>
    </source>
</evidence>
<feature type="compositionally biased region" description="Polar residues" evidence="1">
    <location>
        <begin position="21"/>
        <end position="33"/>
    </location>
</feature>